<keyword evidence="3" id="KW-1185">Reference proteome</keyword>
<organism evidence="1 3">
    <name type="scientific">Paramecium sonneborni</name>
    <dbReference type="NCBI Taxonomy" id="65129"/>
    <lineage>
        <taxon>Eukaryota</taxon>
        <taxon>Sar</taxon>
        <taxon>Alveolata</taxon>
        <taxon>Ciliophora</taxon>
        <taxon>Intramacronucleata</taxon>
        <taxon>Oligohymenophorea</taxon>
        <taxon>Peniculida</taxon>
        <taxon>Parameciidae</taxon>
        <taxon>Paramecium</taxon>
    </lineage>
</organism>
<dbReference type="Proteomes" id="UP000692954">
    <property type="component" value="Unassembled WGS sequence"/>
</dbReference>
<evidence type="ECO:0000313" key="2">
    <source>
        <dbReference type="EMBL" id="CAD8087278.1"/>
    </source>
</evidence>
<reference evidence="1" key="1">
    <citation type="submission" date="2021-01" db="EMBL/GenBank/DDBJ databases">
        <authorList>
            <consortium name="Genoscope - CEA"/>
            <person name="William W."/>
        </authorList>
    </citation>
    <scope>NUCLEOTIDE SEQUENCE</scope>
</reference>
<dbReference type="AlphaFoldDB" id="A0A8S1N5G3"/>
<name>A0A8S1N5G3_9CILI</name>
<gene>
    <name evidence="1" type="ORF">PSON_ATCC_30995.1.T0510097</name>
    <name evidence="2" type="ORF">PSON_ATCC_30995.1.T0510100</name>
</gene>
<dbReference type="EMBL" id="CAJJDN010000051">
    <property type="protein sequence ID" value="CAD8087272.1"/>
    <property type="molecule type" value="Genomic_DNA"/>
</dbReference>
<accession>A0A8S1N5G3</accession>
<evidence type="ECO:0000313" key="3">
    <source>
        <dbReference type="Proteomes" id="UP000692954"/>
    </source>
</evidence>
<protein>
    <submittedName>
        <fullName evidence="1">Uncharacterized protein</fullName>
    </submittedName>
</protein>
<comment type="caution">
    <text evidence="1">The sequence shown here is derived from an EMBL/GenBank/DDBJ whole genome shotgun (WGS) entry which is preliminary data.</text>
</comment>
<sequence>MKNTLKYIFNYGCIDYLMATDIIKGQEQTIKTNLSSLGCLYMNNYTEQSIQIINNGLIDISC</sequence>
<dbReference type="EMBL" id="CAJJDN010000051">
    <property type="protein sequence ID" value="CAD8087278.1"/>
    <property type="molecule type" value="Genomic_DNA"/>
</dbReference>
<evidence type="ECO:0000313" key="1">
    <source>
        <dbReference type="EMBL" id="CAD8087272.1"/>
    </source>
</evidence>
<proteinExistence type="predicted"/>